<dbReference type="RefSeq" id="XP_009543601.1">
    <property type="nucleotide sequence ID" value="XM_009545306.1"/>
</dbReference>
<dbReference type="EMBL" id="KI925456">
    <property type="protein sequence ID" value="ETW83865.1"/>
    <property type="molecule type" value="Genomic_DNA"/>
</dbReference>
<dbReference type="KEGG" id="hir:HETIRDRAFT_438870"/>
<proteinExistence type="predicted"/>
<dbReference type="InParanoid" id="W4KEY1"/>
<gene>
    <name evidence="2" type="ORF">HETIRDRAFT_438870</name>
</gene>
<dbReference type="OrthoDB" id="162894at2759"/>
<protein>
    <submittedName>
        <fullName evidence="2">Uncharacterized protein</fullName>
    </submittedName>
</protein>
<dbReference type="AlphaFoldDB" id="W4KEY1"/>
<dbReference type="Proteomes" id="UP000030671">
    <property type="component" value="Unassembled WGS sequence"/>
</dbReference>
<accession>W4KEY1</accession>
<keyword evidence="1" id="KW-0812">Transmembrane</keyword>
<evidence type="ECO:0000313" key="3">
    <source>
        <dbReference type="Proteomes" id="UP000030671"/>
    </source>
</evidence>
<keyword evidence="1" id="KW-1133">Transmembrane helix</keyword>
<organism evidence="2 3">
    <name type="scientific">Heterobasidion irregulare (strain TC 32-1)</name>
    <dbReference type="NCBI Taxonomy" id="747525"/>
    <lineage>
        <taxon>Eukaryota</taxon>
        <taxon>Fungi</taxon>
        <taxon>Dikarya</taxon>
        <taxon>Basidiomycota</taxon>
        <taxon>Agaricomycotina</taxon>
        <taxon>Agaricomycetes</taxon>
        <taxon>Russulales</taxon>
        <taxon>Bondarzewiaceae</taxon>
        <taxon>Heterobasidion</taxon>
        <taxon>Heterobasidion annosum species complex</taxon>
    </lineage>
</organism>
<keyword evidence="3" id="KW-1185">Reference proteome</keyword>
<sequence>MTLRLTTLLPQLRICFFFLYVFFSLSLSLSLWISMSISRSATLSSSFLSLSLSHYGFFLSYQHQSHFFFSASQSPLALCPPRHPFCRQSSSTVTPTSHRSPALYARNYRDTFSACAICLYTIPSFQR</sequence>
<evidence type="ECO:0000256" key="1">
    <source>
        <dbReference type="SAM" id="Phobius"/>
    </source>
</evidence>
<feature type="transmembrane region" description="Helical" evidence="1">
    <location>
        <begin position="12"/>
        <end position="35"/>
    </location>
</feature>
<evidence type="ECO:0000313" key="2">
    <source>
        <dbReference type="EMBL" id="ETW83865.1"/>
    </source>
</evidence>
<name>W4KEY1_HETIT</name>
<dbReference type="GeneID" id="20675084"/>
<reference evidence="2 3" key="1">
    <citation type="journal article" date="2012" name="New Phytol.">
        <title>Insight into trade-off between wood decay and parasitism from the genome of a fungal forest pathogen.</title>
        <authorList>
            <person name="Olson A."/>
            <person name="Aerts A."/>
            <person name="Asiegbu F."/>
            <person name="Belbahri L."/>
            <person name="Bouzid O."/>
            <person name="Broberg A."/>
            <person name="Canback B."/>
            <person name="Coutinho P.M."/>
            <person name="Cullen D."/>
            <person name="Dalman K."/>
            <person name="Deflorio G."/>
            <person name="van Diepen L.T."/>
            <person name="Dunand C."/>
            <person name="Duplessis S."/>
            <person name="Durling M."/>
            <person name="Gonthier P."/>
            <person name="Grimwood J."/>
            <person name="Fossdal C.G."/>
            <person name="Hansson D."/>
            <person name="Henrissat B."/>
            <person name="Hietala A."/>
            <person name="Himmelstrand K."/>
            <person name="Hoffmeister D."/>
            <person name="Hogberg N."/>
            <person name="James T.Y."/>
            <person name="Karlsson M."/>
            <person name="Kohler A."/>
            <person name="Kues U."/>
            <person name="Lee Y.H."/>
            <person name="Lin Y.C."/>
            <person name="Lind M."/>
            <person name="Lindquist E."/>
            <person name="Lombard V."/>
            <person name="Lucas S."/>
            <person name="Lunden K."/>
            <person name="Morin E."/>
            <person name="Murat C."/>
            <person name="Park J."/>
            <person name="Raffaello T."/>
            <person name="Rouze P."/>
            <person name="Salamov A."/>
            <person name="Schmutz J."/>
            <person name="Solheim H."/>
            <person name="Stahlberg J."/>
            <person name="Velez H."/>
            <person name="de Vries R.P."/>
            <person name="Wiebenga A."/>
            <person name="Woodward S."/>
            <person name="Yakovlev I."/>
            <person name="Garbelotto M."/>
            <person name="Martin F."/>
            <person name="Grigoriev I.V."/>
            <person name="Stenlid J."/>
        </authorList>
    </citation>
    <scope>NUCLEOTIDE SEQUENCE [LARGE SCALE GENOMIC DNA]</scope>
    <source>
        <strain evidence="2 3">TC 32-1</strain>
    </source>
</reference>
<keyword evidence="1" id="KW-0472">Membrane</keyword>
<dbReference type="HOGENOM" id="CLU_1970840_0_0_1"/>